<keyword evidence="2" id="KW-1185">Reference proteome</keyword>
<name>A0A2T1GLA8_9CYAN</name>
<reference evidence="1 2" key="1">
    <citation type="submission" date="2018-03" db="EMBL/GenBank/DDBJ databases">
        <title>The ancient ancestry and fast evolution of plastids.</title>
        <authorList>
            <person name="Moore K.R."/>
            <person name="Magnabosco C."/>
            <person name="Momper L."/>
            <person name="Gold D.A."/>
            <person name="Bosak T."/>
            <person name="Fournier G.P."/>
        </authorList>
    </citation>
    <scope>NUCLEOTIDE SEQUENCE [LARGE SCALE GENOMIC DNA]</scope>
    <source>
        <strain evidence="1 2">CCALA 037</strain>
    </source>
</reference>
<evidence type="ECO:0000313" key="2">
    <source>
        <dbReference type="Proteomes" id="UP000238937"/>
    </source>
</evidence>
<dbReference type="AlphaFoldDB" id="A0A2T1GLA8"/>
<proteinExistence type="predicted"/>
<accession>A0A2T1GLA8</accession>
<evidence type="ECO:0000313" key="1">
    <source>
        <dbReference type="EMBL" id="PSB58586.1"/>
    </source>
</evidence>
<dbReference type="EMBL" id="PVWO01000030">
    <property type="protein sequence ID" value="PSB58586.1"/>
    <property type="molecule type" value="Genomic_DNA"/>
</dbReference>
<dbReference type="RefSeq" id="WP_106300633.1">
    <property type="nucleotide sequence ID" value="NZ_PVWO01000030.1"/>
</dbReference>
<comment type="caution">
    <text evidence="1">The sequence shown here is derived from an EMBL/GenBank/DDBJ whole genome shotgun (WGS) entry which is preliminary data.</text>
</comment>
<dbReference type="Proteomes" id="UP000238937">
    <property type="component" value="Unassembled WGS sequence"/>
</dbReference>
<sequence>MRNSTPIPPLAIEKAEAAYGVMSPLNAALTKFQTDADLRFHCYENLSISETFRSKLIDGIDLLAIDLGLAKTTRTLTESGDDIFPFM</sequence>
<gene>
    <name evidence="1" type="ORF">C7B77_04225</name>
</gene>
<protein>
    <submittedName>
        <fullName evidence="1">Uncharacterized protein</fullName>
    </submittedName>
</protein>
<organism evidence="1 2">
    <name type="scientific">Chamaesiphon polymorphus CCALA 037</name>
    <dbReference type="NCBI Taxonomy" id="2107692"/>
    <lineage>
        <taxon>Bacteria</taxon>
        <taxon>Bacillati</taxon>
        <taxon>Cyanobacteriota</taxon>
        <taxon>Cyanophyceae</taxon>
        <taxon>Gomontiellales</taxon>
        <taxon>Chamaesiphonaceae</taxon>
        <taxon>Chamaesiphon</taxon>
    </lineage>
</organism>